<reference evidence="1 2" key="1">
    <citation type="journal article" date="2018" name="Sci. Rep.">
        <title>Comparative genomics provides insights into the lifestyle and reveals functional heterogeneity of dark septate endophytic fungi.</title>
        <authorList>
            <person name="Knapp D.G."/>
            <person name="Nemeth J.B."/>
            <person name="Barry K."/>
            <person name="Hainaut M."/>
            <person name="Henrissat B."/>
            <person name="Johnson J."/>
            <person name="Kuo A."/>
            <person name="Lim J.H.P."/>
            <person name="Lipzen A."/>
            <person name="Nolan M."/>
            <person name="Ohm R.A."/>
            <person name="Tamas L."/>
            <person name="Grigoriev I.V."/>
            <person name="Spatafora J.W."/>
            <person name="Nagy L.G."/>
            <person name="Kovacs G.M."/>
        </authorList>
    </citation>
    <scope>NUCLEOTIDE SEQUENCE [LARGE SCALE GENOMIC DNA]</scope>
    <source>
        <strain evidence="1 2">DSE2036</strain>
    </source>
</reference>
<keyword evidence="2" id="KW-1185">Reference proteome</keyword>
<proteinExistence type="predicted"/>
<dbReference type="AlphaFoldDB" id="A0A2V1DMZ3"/>
<accession>A0A2V1DMZ3</accession>
<protein>
    <submittedName>
        <fullName evidence="1">Uncharacterized protein</fullName>
    </submittedName>
</protein>
<evidence type="ECO:0000313" key="1">
    <source>
        <dbReference type="EMBL" id="PVH99597.1"/>
    </source>
</evidence>
<name>A0A2V1DMZ3_9PLEO</name>
<organism evidence="1 2">
    <name type="scientific">Periconia macrospinosa</name>
    <dbReference type="NCBI Taxonomy" id="97972"/>
    <lineage>
        <taxon>Eukaryota</taxon>
        <taxon>Fungi</taxon>
        <taxon>Dikarya</taxon>
        <taxon>Ascomycota</taxon>
        <taxon>Pezizomycotina</taxon>
        <taxon>Dothideomycetes</taxon>
        <taxon>Pleosporomycetidae</taxon>
        <taxon>Pleosporales</taxon>
        <taxon>Massarineae</taxon>
        <taxon>Periconiaceae</taxon>
        <taxon>Periconia</taxon>
    </lineage>
</organism>
<evidence type="ECO:0000313" key="2">
    <source>
        <dbReference type="Proteomes" id="UP000244855"/>
    </source>
</evidence>
<sequence>MAHCSTKRVWPACARVPLHPTLPPPRNTFASSRRKASGCSPWHRATKGPAPVLVKALYLSLHLADLRPLPRELSLQALHTLFYAGGASERFFCTEVAVWAWAVERHLVERASMAAQVPVYAAAVHRGAHVCRV</sequence>
<gene>
    <name evidence="1" type="ORF">DM02DRAFT_672553</name>
</gene>
<dbReference type="EMBL" id="KZ805389">
    <property type="protein sequence ID" value="PVH99597.1"/>
    <property type="molecule type" value="Genomic_DNA"/>
</dbReference>
<dbReference type="Proteomes" id="UP000244855">
    <property type="component" value="Unassembled WGS sequence"/>
</dbReference>